<dbReference type="Pfam" id="PF01966">
    <property type="entry name" value="HD"/>
    <property type="match status" value="1"/>
</dbReference>
<dbReference type="SUPFAM" id="SSF81891">
    <property type="entry name" value="Poly A polymerase C-terminal region-like"/>
    <property type="match status" value="1"/>
</dbReference>
<dbReference type="Gene3D" id="1.10.3090.10">
    <property type="entry name" value="cca-adding enzyme, domain 2"/>
    <property type="match status" value="1"/>
</dbReference>
<feature type="domain" description="HD/PDEase" evidence="2">
    <location>
        <begin position="230"/>
        <end position="393"/>
    </location>
</feature>
<dbReference type="RefSeq" id="WP_160196757.1">
    <property type="nucleotide sequence ID" value="NZ_QXXA01000005.1"/>
</dbReference>
<dbReference type="InterPro" id="IPR006675">
    <property type="entry name" value="HDIG_dom"/>
</dbReference>
<evidence type="ECO:0000313" key="4">
    <source>
        <dbReference type="Proteomes" id="UP000467132"/>
    </source>
</evidence>
<dbReference type="PANTHER" id="PTHR47545:SF1">
    <property type="entry name" value="MULTIFUNCTIONAL CCA PROTEIN"/>
    <property type="match status" value="1"/>
</dbReference>
<name>A0A845R140_9CLOT</name>
<organism evidence="3 4">
    <name type="scientific">Senegalia massiliensis</name>
    <dbReference type="NCBI Taxonomy" id="1720316"/>
    <lineage>
        <taxon>Bacteria</taxon>
        <taxon>Bacillati</taxon>
        <taxon>Bacillota</taxon>
        <taxon>Clostridia</taxon>
        <taxon>Eubacteriales</taxon>
        <taxon>Clostridiaceae</taxon>
        <taxon>Senegalia</taxon>
    </lineage>
</organism>
<dbReference type="GO" id="GO:0000166">
    <property type="term" value="F:nucleotide binding"/>
    <property type="evidence" value="ECO:0007669"/>
    <property type="project" value="UniProtKB-KW"/>
</dbReference>
<dbReference type="InterPro" id="IPR003607">
    <property type="entry name" value="HD/PDEase_dom"/>
</dbReference>
<gene>
    <name evidence="3" type="ORF">D3Z33_05335</name>
</gene>
<dbReference type="InterPro" id="IPR043519">
    <property type="entry name" value="NT_sf"/>
</dbReference>
<keyword evidence="4" id="KW-1185">Reference proteome</keyword>
<dbReference type="SUPFAM" id="SSF81301">
    <property type="entry name" value="Nucleotidyltransferase"/>
    <property type="match status" value="1"/>
</dbReference>
<dbReference type="InterPro" id="IPR006674">
    <property type="entry name" value="HD_domain"/>
</dbReference>
<proteinExistence type="predicted"/>
<dbReference type="InterPro" id="IPR050124">
    <property type="entry name" value="tRNA_CCA-adding_enzyme"/>
</dbReference>
<comment type="caution">
    <text evidence="3">The sequence shown here is derived from an EMBL/GenBank/DDBJ whole genome shotgun (WGS) entry which is preliminary data.</text>
</comment>
<evidence type="ECO:0000259" key="2">
    <source>
        <dbReference type="SMART" id="SM00471"/>
    </source>
</evidence>
<dbReference type="NCBIfam" id="TIGR00277">
    <property type="entry name" value="HDIG"/>
    <property type="match status" value="1"/>
</dbReference>
<dbReference type="Proteomes" id="UP000467132">
    <property type="component" value="Unassembled WGS sequence"/>
</dbReference>
<dbReference type="AlphaFoldDB" id="A0A845R140"/>
<dbReference type="PANTHER" id="PTHR47545">
    <property type="entry name" value="MULTIFUNCTIONAL CCA PROTEIN"/>
    <property type="match status" value="1"/>
</dbReference>
<protein>
    <submittedName>
        <fullName evidence="3">HD domain-containing protein</fullName>
    </submittedName>
</protein>
<evidence type="ECO:0000313" key="3">
    <source>
        <dbReference type="EMBL" id="NBI06283.1"/>
    </source>
</evidence>
<evidence type="ECO:0000256" key="1">
    <source>
        <dbReference type="ARBA" id="ARBA00022741"/>
    </source>
</evidence>
<dbReference type="CDD" id="cd00077">
    <property type="entry name" value="HDc"/>
    <property type="match status" value="1"/>
</dbReference>
<dbReference type="SMART" id="SM00471">
    <property type="entry name" value="HDc"/>
    <property type="match status" value="1"/>
</dbReference>
<dbReference type="OrthoDB" id="9805698at2"/>
<accession>A0A845R140</accession>
<reference evidence="3 4" key="1">
    <citation type="submission" date="2018-08" db="EMBL/GenBank/DDBJ databases">
        <title>Murine metabolic-syndrome-specific gut microbial biobank.</title>
        <authorList>
            <person name="Liu C."/>
        </authorList>
    </citation>
    <scope>NUCLEOTIDE SEQUENCE [LARGE SCALE GENOMIC DNA]</scope>
    <source>
        <strain evidence="3 4">583</strain>
    </source>
</reference>
<sequence length="469" mass="54622">MDSIFSLLKDISEKEDTKIYVIGGYLRDFLIGRVTKKMKLLVKGDTATIAKNFAKKVDIDIIPEDNSFKVIDIDRDLKIEFLPLEQDINSYLRNRGITIQSLAIDVSKFSGDMKDSIIDPTGGLDDIEENKIRIWDSEVLRKRPIMMIKAVSLMSELDFGMDDNTIKIINENKKLVSQIDRKELGDQVFKILRNRKSYHYFGFMDKELNILEEIFPEASEMKDVGECKYHVVDSFTHSLYVLKLTENIIYYEGYFEDHIRKTYEKHVCEEIVGEHTRMELIKLAAFFHDVGKPSARKVDDKGRVRFKGHEITGAEIIKNISERFKLSIKERDILYRIVAKHMYPLVSYKSNDVSSKFLYKMFKETKEETLDILLIALSDIVGTRKLLHPDEEMGKFKIHVEFMANNYITRFEESQNISDVITAADILEEFELPEELLVSKILEEIRKAIFMGKIGRNKNSIMKYLKNIL</sequence>
<dbReference type="Gene3D" id="3.30.460.10">
    <property type="entry name" value="Beta Polymerase, domain 2"/>
    <property type="match status" value="1"/>
</dbReference>
<dbReference type="EMBL" id="QXXA01000005">
    <property type="protein sequence ID" value="NBI06283.1"/>
    <property type="molecule type" value="Genomic_DNA"/>
</dbReference>
<keyword evidence="1" id="KW-0547">Nucleotide-binding</keyword>